<evidence type="ECO:0000313" key="10">
    <source>
        <dbReference type="Proteomes" id="UP000181956"/>
    </source>
</evidence>
<dbReference type="InterPro" id="IPR000515">
    <property type="entry name" value="MetI-like"/>
</dbReference>
<evidence type="ECO:0000256" key="3">
    <source>
        <dbReference type="ARBA" id="ARBA00022475"/>
    </source>
</evidence>
<dbReference type="CDD" id="cd06261">
    <property type="entry name" value="TM_PBP2"/>
    <property type="match status" value="1"/>
</dbReference>
<feature type="transmembrane region" description="Helical" evidence="7">
    <location>
        <begin position="101"/>
        <end position="124"/>
    </location>
</feature>
<protein>
    <submittedName>
        <fullName evidence="9">Peptide/nickel transport system permease protein</fullName>
    </submittedName>
</protein>
<organism evidence="9 10">
    <name type="scientific">Microterricola viridarii</name>
    <dbReference type="NCBI Taxonomy" id="412690"/>
    <lineage>
        <taxon>Bacteria</taxon>
        <taxon>Bacillati</taxon>
        <taxon>Actinomycetota</taxon>
        <taxon>Actinomycetes</taxon>
        <taxon>Micrococcales</taxon>
        <taxon>Microbacteriaceae</taxon>
        <taxon>Microterricola</taxon>
    </lineage>
</organism>
<keyword evidence="4 7" id="KW-0812">Transmembrane</keyword>
<dbReference type="GO" id="GO:0055085">
    <property type="term" value="P:transmembrane transport"/>
    <property type="evidence" value="ECO:0007669"/>
    <property type="project" value="InterPro"/>
</dbReference>
<dbReference type="GO" id="GO:0005886">
    <property type="term" value="C:plasma membrane"/>
    <property type="evidence" value="ECO:0007669"/>
    <property type="project" value="UniProtKB-SubCell"/>
</dbReference>
<feature type="transmembrane region" description="Helical" evidence="7">
    <location>
        <begin position="273"/>
        <end position="296"/>
    </location>
</feature>
<dbReference type="Gene3D" id="1.10.3720.10">
    <property type="entry name" value="MetI-like"/>
    <property type="match status" value="1"/>
</dbReference>
<dbReference type="PANTHER" id="PTHR43163:SF6">
    <property type="entry name" value="DIPEPTIDE TRANSPORT SYSTEM PERMEASE PROTEIN DPPB-RELATED"/>
    <property type="match status" value="1"/>
</dbReference>
<dbReference type="RefSeq" id="WP_083365143.1">
    <property type="nucleotide sequence ID" value="NZ_LT629742.1"/>
</dbReference>
<reference evidence="10" key="1">
    <citation type="submission" date="2016-10" db="EMBL/GenBank/DDBJ databases">
        <authorList>
            <person name="Varghese N."/>
            <person name="Submissions S."/>
        </authorList>
    </citation>
    <scope>NUCLEOTIDE SEQUENCE [LARGE SCALE GENOMIC DNA]</scope>
    <source>
        <strain evidence="10">DSM 21772</strain>
    </source>
</reference>
<evidence type="ECO:0000256" key="1">
    <source>
        <dbReference type="ARBA" id="ARBA00004651"/>
    </source>
</evidence>
<dbReference type="PROSITE" id="PS50928">
    <property type="entry name" value="ABC_TM1"/>
    <property type="match status" value="1"/>
</dbReference>
<dbReference type="Proteomes" id="UP000181956">
    <property type="component" value="Chromosome I"/>
</dbReference>
<feature type="domain" description="ABC transmembrane type-1" evidence="8">
    <location>
        <begin position="95"/>
        <end position="296"/>
    </location>
</feature>
<dbReference type="EMBL" id="LT629742">
    <property type="protein sequence ID" value="SDT33098.1"/>
    <property type="molecule type" value="Genomic_DNA"/>
</dbReference>
<accession>A0A1H1ZH96</accession>
<feature type="transmembrane region" description="Helical" evidence="7">
    <location>
        <begin position="173"/>
        <end position="192"/>
    </location>
</feature>
<feature type="transmembrane region" description="Helical" evidence="7">
    <location>
        <begin position="145"/>
        <end position="167"/>
    </location>
</feature>
<name>A0A1H1ZH96_9MICO</name>
<dbReference type="AlphaFoldDB" id="A0A1H1ZH96"/>
<proteinExistence type="inferred from homology"/>
<dbReference type="SUPFAM" id="SSF161098">
    <property type="entry name" value="MetI-like"/>
    <property type="match status" value="1"/>
</dbReference>
<dbReference type="InterPro" id="IPR045621">
    <property type="entry name" value="BPD_transp_1_N"/>
</dbReference>
<evidence type="ECO:0000259" key="8">
    <source>
        <dbReference type="PROSITE" id="PS50928"/>
    </source>
</evidence>
<keyword evidence="5 7" id="KW-1133">Transmembrane helix</keyword>
<evidence type="ECO:0000256" key="7">
    <source>
        <dbReference type="RuleBase" id="RU363032"/>
    </source>
</evidence>
<dbReference type="PANTHER" id="PTHR43163">
    <property type="entry name" value="DIPEPTIDE TRANSPORT SYSTEM PERMEASE PROTEIN DPPB-RELATED"/>
    <property type="match status" value="1"/>
</dbReference>
<evidence type="ECO:0000256" key="6">
    <source>
        <dbReference type="ARBA" id="ARBA00023136"/>
    </source>
</evidence>
<feature type="transmembrane region" description="Helical" evidence="7">
    <location>
        <begin position="231"/>
        <end position="253"/>
    </location>
</feature>
<evidence type="ECO:0000256" key="4">
    <source>
        <dbReference type="ARBA" id="ARBA00022692"/>
    </source>
</evidence>
<gene>
    <name evidence="9" type="ORF">SAMN04489834_3459</name>
</gene>
<comment type="subcellular location">
    <subcellularLocation>
        <location evidence="1 7">Cell membrane</location>
        <topology evidence="1 7">Multi-pass membrane protein</topology>
    </subcellularLocation>
</comment>
<dbReference type="OrthoDB" id="9778910at2"/>
<keyword evidence="10" id="KW-1185">Reference proteome</keyword>
<evidence type="ECO:0000256" key="5">
    <source>
        <dbReference type="ARBA" id="ARBA00022989"/>
    </source>
</evidence>
<keyword evidence="6 7" id="KW-0472">Membrane</keyword>
<keyword evidence="3" id="KW-1003">Cell membrane</keyword>
<dbReference type="Pfam" id="PF00528">
    <property type="entry name" value="BPD_transp_1"/>
    <property type="match status" value="1"/>
</dbReference>
<comment type="similarity">
    <text evidence="7">Belongs to the binding-protein-dependent transport system permease family.</text>
</comment>
<keyword evidence="2 7" id="KW-0813">Transport</keyword>
<dbReference type="STRING" id="412690.SAMN04489834_3459"/>
<evidence type="ECO:0000256" key="2">
    <source>
        <dbReference type="ARBA" id="ARBA00022448"/>
    </source>
</evidence>
<sequence>MTKYVARRLLQAALTVFCVLTIAFVLGRASGKPAALMLTEGATEQQIHDLNETLGFNRPLLEQYLDFATGVLSGDFGNSYRNPGVPAITLIAERLPATMTLALTAFAVGLALALIAALAIHIRGSTLLRSLFIWGGSMRQSIPDFFFGVLLVLIFSVGLGALPSLGYTGPSSFVLPVATIATAQFVLYVRLLDSSLSEQAGQEYVRTAYARGKSHPAVVVTEMLPNALLPVLTVAGLNLAGLLGGAVIVEQVFAWPGLGEVLITAVSQRDFAVVQAGLLVVAMIFVIVNIAVDVLYSVIDPRVRPS</sequence>
<dbReference type="InterPro" id="IPR035906">
    <property type="entry name" value="MetI-like_sf"/>
</dbReference>
<dbReference type="Pfam" id="PF19300">
    <property type="entry name" value="BPD_transp_1_N"/>
    <property type="match status" value="1"/>
</dbReference>
<evidence type="ECO:0000313" key="9">
    <source>
        <dbReference type="EMBL" id="SDT33098.1"/>
    </source>
</evidence>